<feature type="compositionally biased region" description="Low complexity" evidence="1">
    <location>
        <begin position="337"/>
        <end position="356"/>
    </location>
</feature>
<feature type="region of interest" description="Disordered" evidence="1">
    <location>
        <begin position="334"/>
        <end position="356"/>
    </location>
</feature>
<gene>
    <name evidence="2" type="ORF">L249_5873</name>
</gene>
<evidence type="ECO:0000256" key="1">
    <source>
        <dbReference type="SAM" id="MobiDB-lite"/>
    </source>
</evidence>
<reference evidence="2 3" key="1">
    <citation type="journal article" date="2015" name="BMC Genomics">
        <title>Insights from the genome of Ophiocordyceps polyrhachis-furcata to pathogenicity and host specificity in insect fungi.</title>
        <authorList>
            <person name="Wichadakul D."/>
            <person name="Kobmoo N."/>
            <person name="Ingsriswang S."/>
            <person name="Tangphatsornruang S."/>
            <person name="Chantasingh D."/>
            <person name="Luangsa-ard J.J."/>
            <person name="Eurwilaichitr L."/>
        </authorList>
    </citation>
    <scope>NUCLEOTIDE SEQUENCE [LARGE SCALE GENOMIC DNA]</scope>
    <source>
        <strain evidence="2 3">BCC 54312</strain>
    </source>
</reference>
<evidence type="ECO:0000313" key="2">
    <source>
        <dbReference type="EMBL" id="RCI07877.1"/>
    </source>
</evidence>
<comment type="caution">
    <text evidence="2">The sequence shown here is derived from an EMBL/GenBank/DDBJ whole genome shotgun (WGS) entry which is preliminary data.</text>
</comment>
<name>A0A367L0E8_9HYPO</name>
<sequence length="447" mass="49576">MMIQHNKLPSKLLLYPIFFWCNCCNSPVSFVNGEQQGAEDEKWRHGWLAVLAETSSGCYHQPASPSHASSLHIPRAAARHDRAIVSVEQQFGSACLRNTTVAMDPYFGGKEKLFYDFSNRQPTCRLWEAKTARRASAPWLDCHDQYRAPRTKSGAENRFRSLRWLERRRAPSSASRVRKSKWKKEKKRKKTTTLIDEDDAEGNRFRHTWPSPQDPGQIKPIFRVNILRLICARVRRGRAARFAKHDPVGFITVLNLLKDDLSTCRKQTPSSSLPNTVALYIPTGFGPSASSALSSGGRGLVGALQALGAMGVGQWSMAAGDGRSWWTRAEGQTQGASSSSSFSSSSSTSSSCSSFQPTPPFFTFKPRDSRDCTCFEGPSRSNEWDMQLNTYQEIALSIRGTPFSGLDAPPLCFFFFSLGLFSVSFSKWAGGGRSPSIPPPPSPIIEA</sequence>
<organism evidence="2 3">
    <name type="scientific">Ophiocordyceps polyrhachis-furcata BCC 54312</name>
    <dbReference type="NCBI Taxonomy" id="1330021"/>
    <lineage>
        <taxon>Eukaryota</taxon>
        <taxon>Fungi</taxon>
        <taxon>Dikarya</taxon>
        <taxon>Ascomycota</taxon>
        <taxon>Pezizomycotina</taxon>
        <taxon>Sordariomycetes</taxon>
        <taxon>Hypocreomycetidae</taxon>
        <taxon>Hypocreales</taxon>
        <taxon>Ophiocordycipitaceae</taxon>
        <taxon>Ophiocordyceps</taxon>
    </lineage>
</organism>
<dbReference type="Proteomes" id="UP000253664">
    <property type="component" value="Unassembled WGS sequence"/>
</dbReference>
<evidence type="ECO:0000313" key="3">
    <source>
        <dbReference type="Proteomes" id="UP000253664"/>
    </source>
</evidence>
<keyword evidence="3" id="KW-1185">Reference proteome</keyword>
<dbReference type="EMBL" id="LKCN02000023">
    <property type="protein sequence ID" value="RCI07877.1"/>
    <property type="molecule type" value="Genomic_DNA"/>
</dbReference>
<protein>
    <submittedName>
        <fullName evidence="2">Uncharacterized protein</fullName>
    </submittedName>
</protein>
<proteinExistence type="predicted"/>
<accession>A0A367L0E8</accession>
<dbReference type="AlphaFoldDB" id="A0A367L0E8"/>